<dbReference type="NCBIfam" id="TIGR00613">
    <property type="entry name" value="reco"/>
    <property type="match status" value="1"/>
</dbReference>
<dbReference type="InterPro" id="IPR022572">
    <property type="entry name" value="DNA_rep/recomb_RecO_N"/>
</dbReference>
<proteinExistence type="predicted"/>
<evidence type="ECO:0000256" key="2">
    <source>
        <dbReference type="ARBA" id="ARBA00023172"/>
    </source>
</evidence>
<keyword evidence="2" id="KW-0233">DNA recombination</keyword>
<dbReference type="GO" id="GO:0006302">
    <property type="term" value="P:double-strand break repair"/>
    <property type="evidence" value="ECO:0007669"/>
    <property type="project" value="TreeGrafter"/>
</dbReference>
<keyword evidence="1" id="KW-0227">DNA damage</keyword>
<dbReference type="Gene3D" id="2.40.50.140">
    <property type="entry name" value="Nucleic acid-binding proteins"/>
    <property type="match status" value="1"/>
</dbReference>
<evidence type="ECO:0000259" key="4">
    <source>
        <dbReference type="Pfam" id="PF11967"/>
    </source>
</evidence>
<evidence type="ECO:0000256" key="1">
    <source>
        <dbReference type="ARBA" id="ARBA00022763"/>
    </source>
</evidence>
<sequence>MSYHIYTTRGIVLAERPIREADRIYTILTCDLGLIRAMAIGVRKEASKLRGNIEPFSLTSVSLVRGREYWRLTSAEYIQNIPSLPSVARPLSLLSQLVQGEAPHPELFGAIEETILSSDHEDKMFEVGLVSKILLHLGYLKASDMDLNKESLIKAINNGIQASHL</sequence>
<dbReference type="Proteomes" id="UP000230758">
    <property type="component" value="Unassembled WGS sequence"/>
</dbReference>
<comment type="caution">
    <text evidence="5">The sequence shown here is derived from an EMBL/GenBank/DDBJ whole genome shotgun (WGS) entry which is preliminary data.</text>
</comment>
<evidence type="ECO:0000313" key="6">
    <source>
        <dbReference type="Proteomes" id="UP000230758"/>
    </source>
</evidence>
<gene>
    <name evidence="5" type="primary">recO</name>
    <name evidence="5" type="ORF">CO185_01265</name>
</gene>
<protein>
    <submittedName>
        <fullName evidence="5">DNA repair protein RecO</fullName>
    </submittedName>
</protein>
<dbReference type="PANTHER" id="PTHR33991">
    <property type="entry name" value="DNA REPAIR PROTEIN RECO"/>
    <property type="match status" value="1"/>
</dbReference>
<dbReference type="InterPro" id="IPR012340">
    <property type="entry name" value="NA-bd_OB-fold"/>
</dbReference>
<dbReference type="AlphaFoldDB" id="A0A2M7WSD8"/>
<organism evidence="5 6">
    <name type="scientific">Candidatus Zambryskibacteria bacterium CG_4_9_14_3_um_filter_42_15</name>
    <dbReference type="NCBI Taxonomy" id="1975112"/>
    <lineage>
        <taxon>Bacteria</taxon>
        <taxon>Candidatus Zambryskiibacteriota</taxon>
    </lineage>
</organism>
<dbReference type="Pfam" id="PF11967">
    <property type="entry name" value="RecO_N"/>
    <property type="match status" value="1"/>
</dbReference>
<dbReference type="EMBL" id="PFXF01000017">
    <property type="protein sequence ID" value="PJA32919.1"/>
    <property type="molecule type" value="Genomic_DNA"/>
</dbReference>
<reference evidence="6" key="1">
    <citation type="submission" date="2017-09" db="EMBL/GenBank/DDBJ databases">
        <title>Depth-based differentiation of microbial function through sediment-hosted aquifers and enrichment of novel symbionts in the deep terrestrial subsurface.</title>
        <authorList>
            <person name="Probst A.J."/>
            <person name="Ladd B."/>
            <person name="Jarett J.K."/>
            <person name="Geller-Mcgrath D.E."/>
            <person name="Sieber C.M.K."/>
            <person name="Emerson J.B."/>
            <person name="Anantharaman K."/>
            <person name="Thomas B.C."/>
            <person name="Malmstrom R."/>
            <person name="Stieglmeier M."/>
            <person name="Klingl A."/>
            <person name="Woyke T."/>
            <person name="Ryan C.M."/>
            <person name="Banfield J.F."/>
        </authorList>
    </citation>
    <scope>NUCLEOTIDE SEQUENCE [LARGE SCALE GENOMIC DNA]</scope>
</reference>
<evidence type="ECO:0000256" key="3">
    <source>
        <dbReference type="ARBA" id="ARBA00023204"/>
    </source>
</evidence>
<dbReference type="SUPFAM" id="SSF50249">
    <property type="entry name" value="Nucleic acid-binding proteins"/>
    <property type="match status" value="1"/>
</dbReference>
<feature type="domain" description="DNA replication/recombination mediator RecO N-terminal" evidence="4">
    <location>
        <begin position="5"/>
        <end position="80"/>
    </location>
</feature>
<evidence type="ECO:0000313" key="5">
    <source>
        <dbReference type="EMBL" id="PJA32919.1"/>
    </source>
</evidence>
<dbReference type="GO" id="GO:0006310">
    <property type="term" value="P:DNA recombination"/>
    <property type="evidence" value="ECO:0007669"/>
    <property type="project" value="UniProtKB-KW"/>
</dbReference>
<dbReference type="PANTHER" id="PTHR33991:SF1">
    <property type="entry name" value="DNA REPAIR PROTEIN RECO"/>
    <property type="match status" value="1"/>
</dbReference>
<keyword evidence="3" id="KW-0234">DNA repair</keyword>
<dbReference type="InterPro" id="IPR003717">
    <property type="entry name" value="RecO"/>
</dbReference>
<name>A0A2M7WSD8_9BACT</name>
<accession>A0A2M7WSD8</accession>
<dbReference type="GO" id="GO:0043590">
    <property type="term" value="C:bacterial nucleoid"/>
    <property type="evidence" value="ECO:0007669"/>
    <property type="project" value="TreeGrafter"/>
</dbReference>